<dbReference type="InterPro" id="IPR007384">
    <property type="entry name" value="UCP006257"/>
</dbReference>
<dbReference type="PANTHER" id="PTHR39586:SF1">
    <property type="entry name" value="CYTOPLASMIC PROTEIN"/>
    <property type="match status" value="1"/>
</dbReference>
<dbReference type="Pfam" id="PF04287">
    <property type="entry name" value="DUF446"/>
    <property type="match status" value="1"/>
</dbReference>
<keyword evidence="3" id="KW-1185">Reference proteome</keyword>
<dbReference type="InterPro" id="IPR036814">
    <property type="entry name" value="YqcC-like_sf"/>
</dbReference>
<evidence type="ECO:0000313" key="3">
    <source>
        <dbReference type="Proteomes" id="UP000239539"/>
    </source>
</evidence>
<dbReference type="Gene3D" id="1.20.1440.40">
    <property type="entry name" value="YqcC-like"/>
    <property type="match status" value="1"/>
</dbReference>
<organism evidence="2 3">
    <name type="scientific">Alteromonas gracilis</name>
    <dbReference type="NCBI Taxonomy" id="1479524"/>
    <lineage>
        <taxon>Bacteria</taxon>
        <taxon>Pseudomonadati</taxon>
        <taxon>Pseudomonadota</taxon>
        <taxon>Gammaproteobacteria</taxon>
        <taxon>Alteromonadales</taxon>
        <taxon>Alteromonadaceae</taxon>
        <taxon>Alteromonas/Salinimonas group</taxon>
        <taxon>Alteromonas</taxon>
    </lineage>
</organism>
<dbReference type="PANTHER" id="PTHR39586">
    <property type="entry name" value="CYTOPLASMIC PROTEIN-RELATED"/>
    <property type="match status" value="1"/>
</dbReference>
<protein>
    <recommendedName>
        <fullName evidence="1">YqcC-like domain-containing protein</fullName>
    </recommendedName>
</protein>
<proteinExistence type="predicted"/>
<dbReference type="Proteomes" id="UP000239539">
    <property type="component" value="Unassembled WGS sequence"/>
</dbReference>
<reference evidence="3" key="1">
    <citation type="journal article" date="2020" name="Int. J. Syst. Evol. Microbiol.">
        <title>Alteromonas alba sp. nov., a marine bacterium isolated from the seawater of the West Pacific Ocean.</title>
        <authorList>
            <person name="Sun C."/>
            <person name="Wu Y.-H."/>
            <person name="Xamxidin M."/>
            <person name="Cheng H."/>
            <person name="Xu X.-W."/>
        </authorList>
    </citation>
    <scope>NUCLEOTIDE SEQUENCE [LARGE SCALE GENOMIC DNA]</scope>
    <source>
        <strain evidence="3">9a2</strain>
    </source>
</reference>
<sequence>MEQLEITMKEEGIWPSKTPSEQDLNRAMESTVPFSVDCLTFESWLAFIFIPKLRVLLSLESPLPPMQITPAAEVYLSSAKQRTLNQLQKIDNIANGDIG</sequence>
<dbReference type="InterPro" id="IPR023376">
    <property type="entry name" value="YqcC-like_dom"/>
</dbReference>
<evidence type="ECO:0000313" key="2">
    <source>
        <dbReference type="EMBL" id="PRO67822.1"/>
    </source>
</evidence>
<dbReference type="EMBL" id="PVNO01000030">
    <property type="protein sequence ID" value="PRO67822.1"/>
    <property type="molecule type" value="Genomic_DNA"/>
</dbReference>
<dbReference type="SUPFAM" id="SSF158452">
    <property type="entry name" value="YqcC-like"/>
    <property type="match status" value="1"/>
</dbReference>
<name>A0ABX5CJT4_9ALTE</name>
<feature type="domain" description="YqcC-like" evidence="1">
    <location>
        <begin position="2"/>
        <end position="92"/>
    </location>
</feature>
<gene>
    <name evidence="2" type="ORF">C6Y39_16265</name>
</gene>
<accession>A0ABX5CJT4</accession>
<evidence type="ECO:0000259" key="1">
    <source>
        <dbReference type="Pfam" id="PF04287"/>
    </source>
</evidence>
<comment type="caution">
    <text evidence="2">The sequence shown here is derived from an EMBL/GenBank/DDBJ whole genome shotgun (WGS) entry which is preliminary data.</text>
</comment>